<dbReference type="PANTHER" id="PTHR38766">
    <property type="entry name" value="FLAGELLAR PROTEIN FLIO"/>
    <property type="match status" value="1"/>
</dbReference>
<evidence type="ECO:0000256" key="7">
    <source>
        <dbReference type="RuleBase" id="RU362064"/>
    </source>
</evidence>
<evidence type="ECO:0000313" key="9">
    <source>
        <dbReference type="Proteomes" id="UP001144372"/>
    </source>
</evidence>
<dbReference type="GO" id="GO:0044781">
    <property type="term" value="P:bacterial-type flagellum organization"/>
    <property type="evidence" value="ECO:0007669"/>
    <property type="project" value="UniProtKB-UniRule"/>
</dbReference>
<dbReference type="PANTHER" id="PTHR38766:SF1">
    <property type="entry name" value="FLAGELLAR PROTEIN FLIO"/>
    <property type="match status" value="1"/>
</dbReference>
<dbReference type="Pfam" id="PF04347">
    <property type="entry name" value="FliO"/>
    <property type="match status" value="1"/>
</dbReference>
<dbReference type="EMBL" id="BSDR01000001">
    <property type="protein sequence ID" value="GLI33576.1"/>
    <property type="molecule type" value="Genomic_DNA"/>
</dbReference>
<dbReference type="Proteomes" id="UP001144372">
    <property type="component" value="Unassembled WGS sequence"/>
</dbReference>
<dbReference type="GO" id="GO:0009425">
    <property type="term" value="C:bacterial-type flagellum basal body"/>
    <property type="evidence" value="ECO:0007669"/>
    <property type="project" value="UniProtKB-SubCell"/>
</dbReference>
<gene>
    <name evidence="8" type="ORF">DAMNIGENAA_10090</name>
</gene>
<sequence>MDLGIQLLRVAGSLALVLALLILGLYVVRHFSSWIKKTGDNEWIQVLSRHYLDPKNYLVVVKSQEQVLLMGVSPQGIQLLTPLDKPTGVPSEEV</sequence>
<evidence type="ECO:0000313" key="8">
    <source>
        <dbReference type="EMBL" id="GLI33576.1"/>
    </source>
</evidence>
<evidence type="ECO:0000256" key="5">
    <source>
        <dbReference type="ARBA" id="ARBA00023143"/>
    </source>
</evidence>
<evidence type="ECO:0000256" key="3">
    <source>
        <dbReference type="ARBA" id="ARBA00022989"/>
    </source>
</evidence>
<keyword evidence="1 7" id="KW-1003">Cell membrane</keyword>
<dbReference type="InterPro" id="IPR052205">
    <property type="entry name" value="FliO/MopB"/>
</dbReference>
<organism evidence="8 9">
    <name type="scientific">Desulforhabdus amnigena</name>
    <dbReference type="NCBI Taxonomy" id="40218"/>
    <lineage>
        <taxon>Bacteria</taxon>
        <taxon>Pseudomonadati</taxon>
        <taxon>Thermodesulfobacteriota</taxon>
        <taxon>Syntrophobacteria</taxon>
        <taxon>Syntrophobacterales</taxon>
        <taxon>Syntrophobacteraceae</taxon>
        <taxon>Desulforhabdus</taxon>
    </lineage>
</organism>
<dbReference type="GO" id="GO:0005886">
    <property type="term" value="C:plasma membrane"/>
    <property type="evidence" value="ECO:0007669"/>
    <property type="project" value="UniProtKB-SubCell"/>
</dbReference>
<name>A0A9W6FTL4_9BACT</name>
<dbReference type="RefSeq" id="WP_281792653.1">
    <property type="nucleotide sequence ID" value="NZ_BSDR01000001.1"/>
</dbReference>
<reference evidence="8" key="1">
    <citation type="submission" date="2022-12" db="EMBL/GenBank/DDBJ databases">
        <title>Reference genome sequencing for broad-spectrum identification of bacterial and archaeal isolates by mass spectrometry.</title>
        <authorList>
            <person name="Sekiguchi Y."/>
            <person name="Tourlousse D.M."/>
        </authorList>
    </citation>
    <scope>NUCLEOTIDE SEQUENCE</scope>
    <source>
        <strain evidence="8">ASRB1</strain>
    </source>
</reference>
<dbReference type="NCBIfam" id="TIGR03500">
    <property type="entry name" value="FliO_TIGR"/>
    <property type="match status" value="1"/>
</dbReference>
<accession>A0A9W6FTL4</accession>
<keyword evidence="3 7" id="KW-1133">Transmembrane helix</keyword>
<keyword evidence="9" id="KW-1185">Reference proteome</keyword>
<comment type="caution">
    <text evidence="8">The sequence shown here is derived from an EMBL/GenBank/DDBJ whole genome shotgun (WGS) entry which is preliminary data.</text>
</comment>
<feature type="transmembrane region" description="Helical" evidence="7">
    <location>
        <begin position="6"/>
        <end position="28"/>
    </location>
</feature>
<keyword evidence="4 7" id="KW-0472">Membrane</keyword>
<keyword evidence="5 7" id="KW-0975">Bacterial flagellum</keyword>
<evidence type="ECO:0000256" key="6">
    <source>
        <dbReference type="ARBA" id="ARBA00037937"/>
    </source>
</evidence>
<evidence type="ECO:0000256" key="4">
    <source>
        <dbReference type="ARBA" id="ARBA00023136"/>
    </source>
</evidence>
<evidence type="ECO:0000256" key="1">
    <source>
        <dbReference type="ARBA" id="ARBA00022475"/>
    </source>
</evidence>
<dbReference type="AlphaFoldDB" id="A0A9W6FTL4"/>
<dbReference type="InterPro" id="IPR022781">
    <property type="entry name" value="Flagellar_biosynth_FliO"/>
</dbReference>
<protein>
    <recommendedName>
        <fullName evidence="7">Flagellar protein</fullName>
    </recommendedName>
</protein>
<evidence type="ECO:0000256" key="2">
    <source>
        <dbReference type="ARBA" id="ARBA00022692"/>
    </source>
</evidence>
<comment type="subcellular location">
    <subcellularLocation>
        <location evidence="7">Cell membrane</location>
    </subcellularLocation>
    <subcellularLocation>
        <location evidence="7">Bacterial flagellum basal body</location>
    </subcellularLocation>
</comment>
<comment type="similarity">
    <text evidence="6 7">Belongs to the FliO/MopB family.</text>
</comment>
<keyword evidence="2 7" id="KW-0812">Transmembrane</keyword>
<proteinExistence type="inferred from homology"/>